<evidence type="ECO:0000256" key="1">
    <source>
        <dbReference type="SAM" id="MobiDB-lite"/>
    </source>
</evidence>
<comment type="caution">
    <text evidence="2">The sequence shown here is derived from an EMBL/GenBank/DDBJ whole genome shotgun (WGS) entry which is preliminary data.</text>
</comment>
<feature type="compositionally biased region" description="Polar residues" evidence="1">
    <location>
        <begin position="108"/>
        <end position="117"/>
    </location>
</feature>
<protein>
    <recommendedName>
        <fullName evidence="4">ATP-dependent DNA helicase</fullName>
    </recommendedName>
</protein>
<organism evidence="2 3">
    <name type="scientific">Heterodera trifolii</name>
    <dbReference type="NCBI Taxonomy" id="157864"/>
    <lineage>
        <taxon>Eukaryota</taxon>
        <taxon>Metazoa</taxon>
        <taxon>Ecdysozoa</taxon>
        <taxon>Nematoda</taxon>
        <taxon>Chromadorea</taxon>
        <taxon>Rhabditida</taxon>
        <taxon>Tylenchina</taxon>
        <taxon>Tylenchomorpha</taxon>
        <taxon>Tylenchoidea</taxon>
        <taxon>Heteroderidae</taxon>
        <taxon>Heteroderinae</taxon>
        <taxon>Heterodera</taxon>
    </lineage>
</organism>
<dbReference type="CDD" id="cd18809">
    <property type="entry name" value="SF1_C_RecD"/>
    <property type="match status" value="1"/>
</dbReference>
<evidence type="ECO:0000313" key="3">
    <source>
        <dbReference type="Proteomes" id="UP001620626"/>
    </source>
</evidence>
<gene>
    <name evidence="2" type="ORF">niasHT_022000</name>
</gene>
<dbReference type="SUPFAM" id="SSF52540">
    <property type="entry name" value="P-loop containing nucleoside triphosphate hydrolases"/>
    <property type="match status" value="1"/>
</dbReference>
<evidence type="ECO:0000313" key="2">
    <source>
        <dbReference type="EMBL" id="KAL3092094.1"/>
    </source>
</evidence>
<dbReference type="InterPro" id="IPR027417">
    <property type="entry name" value="P-loop_NTPase"/>
</dbReference>
<dbReference type="Proteomes" id="UP001620626">
    <property type="component" value="Unassembled WGS sequence"/>
</dbReference>
<keyword evidence="3" id="KW-1185">Reference proteome</keyword>
<dbReference type="AlphaFoldDB" id="A0ABD2JNM4"/>
<name>A0ABD2JNM4_9BILA</name>
<sequence length="163" mass="18125">MTINKSQGQTLARVGVLLDTSQCFAHGQLYVALSRVRDSDNIRVCTTRSDLHVKNVVIRELLDEEEEEMALAALPDDPNDPFPRHPPADSEPDEDPIGMPSEAVFKTPTPSTRAKHSNITPIELKNTVSKQHLDKLTVVKGDITKQQIWVIVNAAVVFVNYLD</sequence>
<feature type="region of interest" description="Disordered" evidence="1">
    <location>
        <begin position="68"/>
        <end position="117"/>
    </location>
</feature>
<evidence type="ECO:0008006" key="4">
    <source>
        <dbReference type="Google" id="ProtNLM"/>
    </source>
</evidence>
<dbReference type="EMBL" id="JBICBT010000933">
    <property type="protein sequence ID" value="KAL3092094.1"/>
    <property type="molecule type" value="Genomic_DNA"/>
</dbReference>
<reference evidence="2 3" key="1">
    <citation type="submission" date="2024-10" db="EMBL/GenBank/DDBJ databases">
        <authorList>
            <person name="Kim D."/>
        </authorList>
    </citation>
    <scope>NUCLEOTIDE SEQUENCE [LARGE SCALE GENOMIC DNA]</scope>
    <source>
        <strain evidence="2">BH-2024</strain>
    </source>
</reference>
<proteinExistence type="predicted"/>
<accession>A0ABD2JNM4</accession>